<dbReference type="WBParaSite" id="SSLN_0001219301-mRNA-1">
    <property type="protein sequence ID" value="SSLN_0001219301-mRNA-1"/>
    <property type="gene ID" value="SSLN_0001219301"/>
</dbReference>
<keyword evidence="2" id="KW-1185">Reference proteome</keyword>
<evidence type="ECO:0000313" key="3">
    <source>
        <dbReference type="WBParaSite" id="SSLN_0001219301-mRNA-1"/>
    </source>
</evidence>
<sequence>MVMTNPTTGNSTSEVMQPLITGTIIIPPNSHVDHSDGHHWHHLPTLTTALTTPDYPPIAAYTTTINAPTTSDGDLVTTTLHCDCTSMSYIDLVGNLLIHCT</sequence>
<gene>
    <name evidence="1" type="ORF">SSLN_LOCUS11748</name>
</gene>
<protein>
    <submittedName>
        <fullName evidence="1 3">Uncharacterized protein</fullName>
    </submittedName>
</protein>
<name>A0A183T5K0_SCHSO</name>
<reference evidence="1 2" key="2">
    <citation type="submission" date="2018-11" db="EMBL/GenBank/DDBJ databases">
        <authorList>
            <consortium name="Pathogen Informatics"/>
        </authorList>
    </citation>
    <scope>NUCLEOTIDE SEQUENCE [LARGE SCALE GENOMIC DNA]</scope>
    <source>
        <strain evidence="1 2">NST_G2</strain>
    </source>
</reference>
<dbReference type="AlphaFoldDB" id="A0A183T5K0"/>
<evidence type="ECO:0000313" key="1">
    <source>
        <dbReference type="EMBL" id="VDL98133.1"/>
    </source>
</evidence>
<dbReference type="EMBL" id="UYSU01036773">
    <property type="protein sequence ID" value="VDL98133.1"/>
    <property type="molecule type" value="Genomic_DNA"/>
</dbReference>
<dbReference type="Proteomes" id="UP000275846">
    <property type="component" value="Unassembled WGS sequence"/>
</dbReference>
<reference evidence="3" key="1">
    <citation type="submission" date="2016-06" db="UniProtKB">
        <authorList>
            <consortium name="WormBaseParasite"/>
        </authorList>
    </citation>
    <scope>IDENTIFICATION</scope>
</reference>
<proteinExistence type="predicted"/>
<organism evidence="3">
    <name type="scientific">Schistocephalus solidus</name>
    <name type="common">Tapeworm</name>
    <dbReference type="NCBI Taxonomy" id="70667"/>
    <lineage>
        <taxon>Eukaryota</taxon>
        <taxon>Metazoa</taxon>
        <taxon>Spiralia</taxon>
        <taxon>Lophotrochozoa</taxon>
        <taxon>Platyhelminthes</taxon>
        <taxon>Cestoda</taxon>
        <taxon>Eucestoda</taxon>
        <taxon>Diphyllobothriidea</taxon>
        <taxon>Diphyllobothriidae</taxon>
        <taxon>Schistocephalus</taxon>
    </lineage>
</organism>
<evidence type="ECO:0000313" key="2">
    <source>
        <dbReference type="Proteomes" id="UP000275846"/>
    </source>
</evidence>
<accession>A0A183T5K0</accession>